<proteinExistence type="predicted"/>
<keyword evidence="3" id="KW-1185">Reference proteome</keyword>
<dbReference type="OrthoDB" id="10063284at2759"/>
<dbReference type="AlphaFoldDB" id="A0A4C1ZUQ8"/>
<organism evidence="2 3">
    <name type="scientific">Eumeta variegata</name>
    <name type="common">Bagworm moth</name>
    <name type="synonym">Eumeta japonica</name>
    <dbReference type="NCBI Taxonomy" id="151549"/>
    <lineage>
        <taxon>Eukaryota</taxon>
        <taxon>Metazoa</taxon>
        <taxon>Ecdysozoa</taxon>
        <taxon>Arthropoda</taxon>
        <taxon>Hexapoda</taxon>
        <taxon>Insecta</taxon>
        <taxon>Pterygota</taxon>
        <taxon>Neoptera</taxon>
        <taxon>Endopterygota</taxon>
        <taxon>Lepidoptera</taxon>
        <taxon>Glossata</taxon>
        <taxon>Ditrysia</taxon>
        <taxon>Tineoidea</taxon>
        <taxon>Psychidae</taxon>
        <taxon>Oiketicinae</taxon>
        <taxon>Eumeta</taxon>
    </lineage>
</organism>
<protein>
    <submittedName>
        <fullName evidence="2">Uncharacterized protein</fullName>
    </submittedName>
</protein>
<reference evidence="2 3" key="1">
    <citation type="journal article" date="2019" name="Commun. Biol.">
        <title>The bagworm genome reveals a unique fibroin gene that provides high tensile strength.</title>
        <authorList>
            <person name="Kono N."/>
            <person name="Nakamura H."/>
            <person name="Ohtoshi R."/>
            <person name="Tomita M."/>
            <person name="Numata K."/>
            <person name="Arakawa K."/>
        </authorList>
    </citation>
    <scope>NUCLEOTIDE SEQUENCE [LARGE SCALE GENOMIC DNA]</scope>
</reference>
<keyword evidence="1" id="KW-1133">Transmembrane helix</keyword>
<dbReference type="PANTHER" id="PTHR45749:SF21">
    <property type="entry name" value="DUF4371 DOMAIN-CONTAINING PROTEIN"/>
    <property type="match status" value="1"/>
</dbReference>
<name>A0A4C1ZUQ8_EUMVA</name>
<evidence type="ECO:0000313" key="2">
    <source>
        <dbReference type="EMBL" id="GBP92611.1"/>
    </source>
</evidence>
<gene>
    <name evidence="2" type="ORF">EVAR_63090_1</name>
</gene>
<accession>A0A4C1ZUQ8</accession>
<comment type="caution">
    <text evidence="2">The sequence shown here is derived from an EMBL/GenBank/DDBJ whole genome shotgun (WGS) entry which is preliminary data.</text>
</comment>
<dbReference type="EMBL" id="BGZK01002290">
    <property type="protein sequence ID" value="GBP92611.1"/>
    <property type="molecule type" value="Genomic_DNA"/>
</dbReference>
<dbReference type="Proteomes" id="UP000299102">
    <property type="component" value="Unassembled WGS sequence"/>
</dbReference>
<sequence length="170" mass="19809">MNLQDCRYDIAVVMAGRRTGVHQRISEKNNLAIFVNCDNHSLNLVGGHAAKQDIIMVTFFGIIKSLCVFFSRSTLRWEKLKKSVPVVVKSESETRWSTRVEADPSMNFHNAALDIKSLQDYFSNEREGLVNHALVKGFNLCEEWDVVTEKRQRQKKTYGWRKRDRRWVDC</sequence>
<evidence type="ECO:0000313" key="3">
    <source>
        <dbReference type="Proteomes" id="UP000299102"/>
    </source>
</evidence>
<dbReference type="PANTHER" id="PTHR45749">
    <property type="match status" value="1"/>
</dbReference>
<keyword evidence="1" id="KW-0472">Membrane</keyword>
<feature type="transmembrane region" description="Helical" evidence="1">
    <location>
        <begin position="54"/>
        <end position="71"/>
    </location>
</feature>
<keyword evidence="1" id="KW-0812">Transmembrane</keyword>
<dbReference type="STRING" id="151549.A0A4C1ZUQ8"/>
<evidence type="ECO:0000256" key="1">
    <source>
        <dbReference type="SAM" id="Phobius"/>
    </source>
</evidence>